<dbReference type="SUPFAM" id="SSF51556">
    <property type="entry name" value="Metallo-dependent hydrolases"/>
    <property type="match status" value="1"/>
</dbReference>
<dbReference type="InterPro" id="IPR032466">
    <property type="entry name" value="Metal_Hydrolase"/>
</dbReference>
<dbReference type="InterPro" id="IPR006680">
    <property type="entry name" value="Amidohydro-rel"/>
</dbReference>
<dbReference type="GO" id="GO:0016831">
    <property type="term" value="F:carboxy-lyase activity"/>
    <property type="evidence" value="ECO:0007669"/>
    <property type="project" value="InterPro"/>
</dbReference>
<proteinExistence type="predicted"/>
<dbReference type="GO" id="GO:0016787">
    <property type="term" value="F:hydrolase activity"/>
    <property type="evidence" value="ECO:0007669"/>
    <property type="project" value="InterPro"/>
</dbReference>
<evidence type="ECO:0000313" key="3">
    <source>
        <dbReference type="EMBL" id="SHN29644.1"/>
    </source>
</evidence>
<gene>
    <name evidence="3" type="ORF">SAMN05443668_104596</name>
</gene>
<name>A0A1M7QFS6_9ACTN</name>
<dbReference type="AlphaFoldDB" id="A0A1M7QFS6"/>
<dbReference type="Pfam" id="PF04909">
    <property type="entry name" value="Amidohydro_2"/>
    <property type="match status" value="1"/>
</dbReference>
<dbReference type="STRING" id="134849.SAMN05443668_104596"/>
<dbReference type="EMBL" id="FRCS01000004">
    <property type="protein sequence ID" value="SHN29644.1"/>
    <property type="molecule type" value="Genomic_DNA"/>
</dbReference>
<keyword evidence="4" id="KW-1185">Reference proteome</keyword>
<keyword evidence="1" id="KW-0456">Lyase</keyword>
<dbReference type="PANTHER" id="PTHR21240">
    <property type="entry name" value="2-AMINO-3-CARBOXYLMUCONATE-6-SEMIALDEHYDE DECARBOXYLASE"/>
    <property type="match status" value="1"/>
</dbReference>
<evidence type="ECO:0000259" key="2">
    <source>
        <dbReference type="Pfam" id="PF04909"/>
    </source>
</evidence>
<dbReference type="PANTHER" id="PTHR21240:SF28">
    <property type="entry name" value="ISO-OROTATE DECARBOXYLASE (EUROFUNG)"/>
    <property type="match status" value="1"/>
</dbReference>
<protein>
    <recommendedName>
        <fullName evidence="2">Amidohydrolase-related domain-containing protein</fullName>
    </recommendedName>
</protein>
<dbReference type="GO" id="GO:0005737">
    <property type="term" value="C:cytoplasm"/>
    <property type="evidence" value="ECO:0007669"/>
    <property type="project" value="TreeGrafter"/>
</dbReference>
<dbReference type="GO" id="GO:0019748">
    <property type="term" value="P:secondary metabolic process"/>
    <property type="evidence" value="ECO:0007669"/>
    <property type="project" value="TreeGrafter"/>
</dbReference>
<dbReference type="Proteomes" id="UP000184440">
    <property type="component" value="Unassembled WGS sequence"/>
</dbReference>
<sequence>MAPLTDAELPGFCRDLGIPGFVDIHVHFMPERVLHKVWAFFDSLPSTVGLEWPIEYRLGEPARLERLAELGVLTHTALLYPHKPGMAAWLNGWALEFAQNVPTCVPTGTFFPEAGAADYVRAGLENGLRAFKSHVQVGGYDPTDPQLDDVWGQLADAGVPVVCHCGNGPMPGNFTGPGPIRAVLARHPNLTLVVAHLGQPEYAEFLDLAEQYPNVHLDTTMTFTDFIERMAPFPPALRPRLRDLGDRIVLGSDYPSIPYPYAHQVDSLVRLDLGDEWLRGVLHDNGARLLTSSSSAAS</sequence>
<accession>A0A1M7QFS6</accession>
<dbReference type="CDD" id="cd01292">
    <property type="entry name" value="metallo-dependent_hydrolases"/>
    <property type="match status" value="1"/>
</dbReference>
<dbReference type="InterPro" id="IPR032465">
    <property type="entry name" value="ACMSD"/>
</dbReference>
<evidence type="ECO:0000313" key="4">
    <source>
        <dbReference type="Proteomes" id="UP000184440"/>
    </source>
</evidence>
<evidence type="ECO:0000256" key="1">
    <source>
        <dbReference type="ARBA" id="ARBA00023239"/>
    </source>
</evidence>
<organism evidence="3 4">
    <name type="scientific">Cryptosporangium aurantiacum</name>
    <dbReference type="NCBI Taxonomy" id="134849"/>
    <lineage>
        <taxon>Bacteria</taxon>
        <taxon>Bacillati</taxon>
        <taxon>Actinomycetota</taxon>
        <taxon>Actinomycetes</taxon>
        <taxon>Cryptosporangiales</taxon>
        <taxon>Cryptosporangiaceae</taxon>
        <taxon>Cryptosporangium</taxon>
    </lineage>
</organism>
<dbReference type="Gene3D" id="3.20.20.140">
    <property type="entry name" value="Metal-dependent hydrolases"/>
    <property type="match status" value="1"/>
</dbReference>
<dbReference type="OrthoDB" id="5172791at2"/>
<dbReference type="RefSeq" id="WP_084741352.1">
    <property type="nucleotide sequence ID" value="NZ_FRCS01000004.1"/>
</dbReference>
<feature type="domain" description="Amidohydrolase-related" evidence="2">
    <location>
        <begin position="22"/>
        <end position="290"/>
    </location>
</feature>
<reference evidence="3 4" key="1">
    <citation type="submission" date="2016-11" db="EMBL/GenBank/DDBJ databases">
        <authorList>
            <person name="Jaros S."/>
            <person name="Januszkiewicz K."/>
            <person name="Wedrychowicz H."/>
        </authorList>
    </citation>
    <scope>NUCLEOTIDE SEQUENCE [LARGE SCALE GENOMIC DNA]</scope>
    <source>
        <strain evidence="3 4">DSM 46144</strain>
    </source>
</reference>